<feature type="transmembrane region" description="Helical" evidence="18">
    <location>
        <begin position="617"/>
        <end position="638"/>
    </location>
</feature>
<evidence type="ECO:0000256" key="9">
    <source>
        <dbReference type="ARBA" id="ARBA00022777"/>
    </source>
</evidence>
<feature type="transmembrane region" description="Helical" evidence="18">
    <location>
        <begin position="372"/>
        <end position="393"/>
    </location>
</feature>
<keyword evidence="10 16" id="KW-0067">ATP-binding</keyword>
<evidence type="ECO:0000256" key="3">
    <source>
        <dbReference type="ARBA" id="ARBA00008335"/>
    </source>
</evidence>
<evidence type="ECO:0000259" key="19">
    <source>
        <dbReference type="PROSITE" id="PS50011"/>
    </source>
</evidence>
<feature type="transmembrane region" description="Helical" evidence="18">
    <location>
        <begin position="746"/>
        <end position="768"/>
    </location>
</feature>
<dbReference type="FunFam" id="3.30.200.20:FF:000007">
    <property type="entry name" value="Cyclin-dependent kinase 14, putative"/>
    <property type="match status" value="1"/>
</dbReference>
<evidence type="ECO:0000256" key="6">
    <source>
        <dbReference type="ARBA" id="ARBA00022679"/>
    </source>
</evidence>
<dbReference type="GO" id="GO:0004693">
    <property type="term" value="F:cyclin-dependent protein serine/threonine kinase activity"/>
    <property type="evidence" value="ECO:0007669"/>
    <property type="project" value="UniProtKB-EC"/>
</dbReference>
<dbReference type="SUPFAM" id="SSF103473">
    <property type="entry name" value="MFS general substrate transporter"/>
    <property type="match status" value="1"/>
</dbReference>
<evidence type="ECO:0000256" key="2">
    <source>
        <dbReference type="ARBA" id="ARBA00006485"/>
    </source>
</evidence>
<comment type="caution">
    <text evidence="20">The sequence shown here is derived from an EMBL/GenBank/DDBJ whole genome shotgun (WGS) entry which is preliminary data.</text>
</comment>
<dbReference type="EMBL" id="QBIY01012568">
    <property type="protein sequence ID" value="RXN23103.1"/>
    <property type="molecule type" value="Genomic_DNA"/>
</dbReference>
<dbReference type="Proteomes" id="UP000290572">
    <property type="component" value="Unassembled WGS sequence"/>
</dbReference>
<evidence type="ECO:0000313" key="20">
    <source>
        <dbReference type="EMBL" id="RXN23103.1"/>
    </source>
</evidence>
<feature type="transmembrane region" description="Helical" evidence="18">
    <location>
        <begin position="658"/>
        <end position="676"/>
    </location>
</feature>
<dbReference type="EC" id="2.7.11.22" evidence="4"/>
<dbReference type="FunFam" id="1.20.1250.20:FF:000200">
    <property type="entry name" value="Major facilitator superfamily domain-containing protein 4A"/>
    <property type="match status" value="1"/>
</dbReference>
<proteinExistence type="inferred from homology"/>
<keyword evidence="8 16" id="KW-0547">Nucleotide-binding</keyword>
<dbReference type="InterPro" id="IPR011009">
    <property type="entry name" value="Kinase-like_dom_sf"/>
</dbReference>
<comment type="catalytic activity">
    <reaction evidence="15">
        <text>L-seryl-[protein] + ATP = O-phospho-L-seryl-[protein] + ADP + H(+)</text>
        <dbReference type="Rhea" id="RHEA:17989"/>
        <dbReference type="Rhea" id="RHEA-COMP:9863"/>
        <dbReference type="Rhea" id="RHEA-COMP:11604"/>
        <dbReference type="ChEBI" id="CHEBI:15378"/>
        <dbReference type="ChEBI" id="CHEBI:29999"/>
        <dbReference type="ChEBI" id="CHEBI:30616"/>
        <dbReference type="ChEBI" id="CHEBI:83421"/>
        <dbReference type="ChEBI" id="CHEBI:456216"/>
        <dbReference type="EC" id="2.7.11.22"/>
    </reaction>
</comment>
<gene>
    <name evidence="20" type="ORF">ROHU_006500</name>
</gene>
<evidence type="ECO:0000256" key="13">
    <source>
        <dbReference type="ARBA" id="ARBA00040840"/>
    </source>
</evidence>
<dbReference type="PANTHER" id="PTHR23121:SF10">
    <property type="entry name" value="MAJOR FACILITATOR SUPERFAMILY DOMAIN-CONTAINING PROTEIN 4A"/>
    <property type="match status" value="1"/>
</dbReference>
<evidence type="ECO:0000256" key="18">
    <source>
        <dbReference type="SAM" id="Phobius"/>
    </source>
</evidence>
<evidence type="ECO:0000256" key="14">
    <source>
        <dbReference type="ARBA" id="ARBA00047811"/>
    </source>
</evidence>
<dbReference type="GO" id="GO:0022857">
    <property type="term" value="F:transmembrane transporter activity"/>
    <property type="evidence" value="ECO:0007669"/>
    <property type="project" value="InterPro"/>
</dbReference>
<evidence type="ECO:0000313" key="21">
    <source>
        <dbReference type="Proteomes" id="UP000290572"/>
    </source>
</evidence>
<dbReference type="Gene3D" id="1.20.1250.20">
    <property type="entry name" value="MFS general substrate transporter like domains"/>
    <property type="match status" value="1"/>
</dbReference>
<feature type="binding site" evidence="16">
    <location>
        <position position="199"/>
    </location>
    <ligand>
        <name>ATP</name>
        <dbReference type="ChEBI" id="CHEBI:30616"/>
    </ligand>
</feature>
<organism evidence="20 21">
    <name type="scientific">Labeo rohita</name>
    <name type="common">Indian major carp</name>
    <name type="synonym">Cyprinus rohita</name>
    <dbReference type="NCBI Taxonomy" id="84645"/>
    <lineage>
        <taxon>Eukaryota</taxon>
        <taxon>Metazoa</taxon>
        <taxon>Chordata</taxon>
        <taxon>Craniata</taxon>
        <taxon>Vertebrata</taxon>
        <taxon>Euteleostomi</taxon>
        <taxon>Actinopterygii</taxon>
        <taxon>Neopterygii</taxon>
        <taxon>Teleostei</taxon>
        <taxon>Ostariophysi</taxon>
        <taxon>Cypriniformes</taxon>
        <taxon>Cyprinidae</taxon>
        <taxon>Labeoninae</taxon>
        <taxon>Labeonini</taxon>
        <taxon>Labeo</taxon>
    </lineage>
</organism>
<evidence type="ECO:0000256" key="11">
    <source>
        <dbReference type="ARBA" id="ARBA00022989"/>
    </source>
</evidence>
<evidence type="ECO:0000256" key="15">
    <source>
        <dbReference type="ARBA" id="ARBA00048367"/>
    </source>
</evidence>
<dbReference type="Gene3D" id="1.10.510.10">
    <property type="entry name" value="Transferase(Phosphotransferase) domain 1"/>
    <property type="match status" value="1"/>
</dbReference>
<feature type="transmembrane region" description="Helical" evidence="18">
    <location>
        <begin position="712"/>
        <end position="734"/>
    </location>
</feature>
<keyword evidence="12 18" id="KW-0472">Membrane</keyword>
<dbReference type="PROSITE" id="PS50011">
    <property type="entry name" value="PROTEIN_KINASE_DOM"/>
    <property type="match status" value="1"/>
</dbReference>
<dbReference type="InterPro" id="IPR011701">
    <property type="entry name" value="MFS"/>
</dbReference>
<accession>A0A498MTC1</accession>
<dbReference type="AlphaFoldDB" id="A0A498MTC1"/>
<dbReference type="InterPro" id="IPR008271">
    <property type="entry name" value="Ser/Thr_kinase_AS"/>
</dbReference>
<dbReference type="Gene3D" id="3.30.200.20">
    <property type="entry name" value="Phosphorylase Kinase, domain 1"/>
    <property type="match status" value="1"/>
</dbReference>
<feature type="transmembrane region" description="Helical" evidence="18">
    <location>
        <begin position="532"/>
        <end position="554"/>
    </location>
</feature>
<evidence type="ECO:0000256" key="8">
    <source>
        <dbReference type="ARBA" id="ARBA00022741"/>
    </source>
</evidence>
<dbReference type="SUPFAM" id="SSF56112">
    <property type="entry name" value="Protein kinase-like (PK-like)"/>
    <property type="match status" value="1"/>
</dbReference>
<evidence type="ECO:0000256" key="12">
    <source>
        <dbReference type="ARBA" id="ARBA00023136"/>
    </source>
</evidence>
<evidence type="ECO:0000256" key="4">
    <source>
        <dbReference type="ARBA" id="ARBA00012425"/>
    </source>
</evidence>
<keyword evidence="7 18" id="KW-0812">Transmembrane</keyword>
<feature type="transmembrane region" description="Helical" evidence="18">
    <location>
        <begin position="424"/>
        <end position="447"/>
    </location>
</feature>
<dbReference type="STRING" id="84645.A0A498MTC1"/>
<dbReference type="GO" id="GO:0005524">
    <property type="term" value="F:ATP binding"/>
    <property type="evidence" value="ECO:0007669"/>
    <property type="project" value="UniProtKB-UniRule"/>
</dbReference>
<keyword evidence="6" id="KW-0808">Transferase</keyword>
<comment type="similarity">
    <text evidence="2">Belongs to the protein kinase superfamily. CMGC Ser/Thr protein kinase family. CDC2/CDKX subfamily.</text>
</comment>
<keyword evidence="21" id="KW-1185">Reference proteome</keyword>
<evidence type="ECO:0000256" key="7">
    <source>
        <dbReference type="ARBA" id="ARBA00022692"/>
    </source>
</evidence>
<dbReference type="InterPro" id="IPR017441">
    <property type="entry name" value="Protein_kinase_ATP_BS"/>
</dbReference>
<comment type="similarity">
    <text evidence="3">Belongs to the major facilitator superfamily.</text>
</comment>
<protein>
    <recommendedName>
        <fullName evidence="13">Major facilitator superfamily domain-containing protein 4A</fullName>
        <ecNumber evidence="4">2.7.11.22</ecNumber>
    </recommendedName>
</protein>
<feature type="region of interest" description="Disordered" evidence="17">
    <location>
        <begin position="83"/>
        <end position="103"/>
    </location>
</feature>
<feature type="transmembrane region" description="Helical" evidence="18">
    <location>
        <begin position="459"/>
        <end position="479"/>
    </location>
</feature>
<keyword evidence="9" id="KW-0418">Kinase</keyword>
<dbReference type="InterPro" id="IPR000719">
    <property type="entry name" value="Prot_kinase_dom"/>
</dbReference>
<evidence type="ECO:0000256" key="17">
    <source>
        <dbReference type="SAM" id="MobiDB-lite"/>
    </source>
</evidence>
<dbReference type="InterPro" id="IPR036259">
    <property type="entry name" value="MFS_trans_sf"/>
</dbReference>
<feature type="transmembrane region" description="Helical" evidence="18">
    <location>
        <begin position="774"/>
        <end position="797"/>
    </location>
</feature>
<comment type="catalytic activity">
    <reaction evidence="14">
        <text>L-threonyl-[protein] + ATP = O-phospho-L-threonyl-[protein] + ADP + H(+)</text>
        <dbReference type="Rhea" id="RHEA:46608"/>
        <dbReference type="Rhea" id="RHEA-COMP:11060"/>
        <dbReference type="Rhea" id="RHEA-COMP:11605"/>
        <dbReference type="ChEBI" id="CHEBI:15378"/>
        <dbReference type="ChEBI" id="CHEBI:30013"/>
        <dbReference type="ChEBI" id="CHEBI:30616"/>
        <dbReference type="ChEBI" id="CHEBI:61977"/>
        <dbReference type="ChEBI" id="CHEBI:456216"/>
        <dbReference type="EC" id="2.7.11.22"/>
    </reaction>
</comment>
<keyword evidence="5" id="KW-0723">Serine/threonine-protein kinase</keyword>
<name>A0A498MTC1_LABRO</name>
<dbReference type="GO" id="GO:0016020">
    <property type="term" value="C:membrane"/>
    <property type="evidence" value="ECO:0007669"/>
    <property type="project" value="UniProtKB-SubCell"/>
</dbReference>
<feature type="domain" description="Protein kinase" evidence="19">
    <location>
        <begin position="170"/>
        <end position="468"/>
    </location>
</feature>
<dbReference type="Pfam" id="PF00069">
    <property type="entry name" value="Pkinase"/>
    <property type="match status" value="1"/>
</dbReference>
<dbReference type="SMART" id="SM00220">
    <property type="entry name" value="S_TKc"/>
    <property type="match status" value="1"/>
</dbReference>
<sequence>MGRILIWNAFLAMSNYAALERKSERGEKKDFWSSDMNKMKNFKRRFSLSVPRTETIEENEFTEQINQLNIRCNDGVVPNSLGLHSLQPSPVAPDSQAQSPTQLQYRNKVQHRRFSMEDVTKRMSLPMDIRLPPEFLKKLQMESPPPCKPLSRMSRRASLSDIGFGKLETYVKLGKLGEGTYATVFKGRSKLTENLVALKEIRLEHEEGAPCTAIREVSLLKNLKHANIVTLHDIIHTDRCLTLVFEYLDSDLKQYLDNCGNLMSMHNVKIFMFQLLRGLSYCHKRKILHRDLKPQNLLINDKGELKLADFGTPTEETWPGITANEEFKSYLFPQYRAQALINHVPSFGLCVAFLGPTILDLRCQTQSTLQEITLVFFSQQFFLFIGSTIGGFFSKTLVCSLSALAVSTLTISVVFAVIPLCYKLLLLAFALAVSGLAMGIIDTISNLQLVKIYQRDSTVFLQALHFFVGLGALVSPLIADPFLSETSCVIGNSSSNATSLRHLRNKLAGRHVLNVSSVHLHTNGEVVTNVSYAFWIMAIINLPVPIGILILMYWERLFTCGSNPSRRLLDGDALAMKTWGTTGLTEDAGHQKEPSKSHVDVFDCCLLGNSHNFPLSFFGIHILGGLVLFFSDGIVGSYTGFVYTYAVAPPINLSHKTAGYLTCVFWAAITVGRLSAIPLSYRFKPVRLLTVSQVGVIVTLLLLLIFSNSSVFLFIGTCCLGLFISSIFPCTLAFTEDILEYKGCATTVMVTSAGMGEMLLQVIVGSVMHNQGSFSFLLCGMIFGCLGFAFFLLLFFVQQSHKNFTEALPSNTPSERLEENGIKTCSAAVLNSWDTSEQKASIDP</sequence>
<reference evidence="20 21" key="1">
    <citation type="submission" date="2018-03" db="EMBL/GenBank/DDBJ databases">
        <title>Draft genome sequence of Rohu Carp (Labeo rohita).</title>
        <authorList>
            <person name="Das P."/>
            <person name="Kushwaha B."/>
            <person name="Joshi C.G."/>
            <person name="Kumar D."/>
            <person name="Nagpure N.S."/>
            <person name="Sahoo L."/>
            <person name="Das S.P."/>
            <person name="Bit A."/>
            <person name="Patnaik S."/>
            <person name="Meher P.K."/>
            <person name="Jayasankar P."/>
            <person name="Koringa P.G."/>
            <person name="Patel N.V."/>
            <person name="Hinsu A.T."/>
            <person name="Kumar R."/>
            <person name="Pandey M."/>
            <person name="Agarwal S."/>
            <person name="Srivastava S."/>
            <person name="Singh M."/>
            <person name="Iquebal M.A."/>
            <person name="Jaiswal S."/>
            <person name="Angadi U.B."/>
            <person name="Kumar N."/>
            <person name="Raza M."/>
            <person name="Shah T.M."/>
            <person name="Rai A."/>
            <person name="Jena J.K."/>
        </authorList>
    </citation>
    <scope>NUCLEOTIDE SEQUENCE [LARGE SCALE GENOMIC DNA]</scope>
    <source>
        <strain evidence="20">DASCIFA01</strain>
        <tissue evidence="20">Testis</tissue>
    </source>
</reference>
<keyword evidence="11 18" id="KW-1133">Transmembrane helix</keyword>
<evidence type="ECO:0000256" key="16">
    <source>
        <dbReference type="PROSITE-ProRule" id="PRU10141"/>
    </source>
</evidence>
<dbReference type="PROSITE" id="PS00108">
    <property type="entry name" value="PROTEIN_KINASE_ST"/>
    <property type="match status" value="1"/>
</dbReference>
<dbReference type="PROSITE" id="PS00107">
    <property type="entry name" value="PROTEIN_KINASE_ATP"/>
    <property type="match status" value="1"/>
</dbReference>
<dbReference type="PANTHER" id="PTHR23121">
    <property type="entry name" value="SODIUM-DEPENDENT GLUCOSE TRANSPORTER 1"/>
    <property type="match status" value="1"/>
</dbReference>
<evidence type="ECO:0000256" key="5">
    <source>
        <dbReference type="ARBA" id="ARBA00022527"/>
    </source>
</evidence>
<evidence type="ECO:0000256" key="1">
    <source>
        <dbReference type="ARBA" id="ARBA00004141"/>
    </source>
</evidence>
<dbReference type="FunFam" id="1.20.1250.20:FF:000459">
    <property type="entry name" value="Major facilitator superfamily domain containing 4A"/>
    <property type="match status" value="1"/>
</dbReference>
<comment type="subcellular location">
    <subcellularLocation>
        <location evidence="1">Membrane</location>
        <topology evidence="1">Multi-pass membrane protein</topology>
    </subcellularLocation>
</comment>
<dbReference type="Pfam" id="PF07690">
    <property type="entry name" value="MFS_1"/>
    <property type="match status" value="1"/>
</dbReference>
<feature type="transmembrane region" description="Helical" evidence="18">
    <location>
        <begin position="688"/>
        <end position="706"/>
    </location>
</feature>
<evidence type="ECO:0000256" key="10">
    <source>
        <dbReference type="ARBA" id="ARBA00022840"/>
    </source>
</evidence>